<evidence type="ECO:0000313" key="3">
    <source>
        <dbReference type="Proteomes" id="UP000676325"/>
    </source>
</evidence>
<evidence type="ECO:0000256" key="1">
    <source>
        <dbReference type="SAM" id="MobiDB-lite"/>
    </source>
</evidence>
<dbReference type="EMBL" id="JAGSOH010000033">
    <property type="protein sequence ID" value="MBR7827400.1"/>
    <property type="molecule type" value="Genomic_DNA"/>
</dbReference>
<sequence>MTFENMDPVHPTPRPNPATVTATMDEQAAHRQAANPRAAGAQPGNEGEPGGRTAAELGTPAVLNHRVVALEAGTGENPLIMHTVDGDRAMMPVTAQVWARAGRLTVIAHDGSELKLTVLGADECADVKLGSHWPVGESESRVKRLASAAAHDVGDVLTFPAWLARTTRISGQRNAAMHALVRELRKQSPGTKVFVGQTFGSEHRRPELEHPYDHRGIVGREGFPTEL</sequence>
<dbReference type="AlphaFoldDB" id="A0A941IGH2"/>
<feature type="compositionally biased region" description="Low complexity" evidence="1">
    <location>
        <begin position="30"/>
        <end position="45"/>
    </location>
</feature>
<comment type="caution">
    <text evidence="2">The sequence shown here is derived from an EMBL/GenBank/DDBJ whole genome shotgun (WGS) entry which is preliminary data.</text>
</comment>
<organism evidence="2 3">
    <name type="scientific">Actinospica acidithermotolerans</name>
    <dbReference type="NCBI Taxonomy" id="2828514"/>
    <lineage>
        <taxon>Bacteria</taxon>
        <taxon>Bacillati</taxon>
        <taxon>Actinomycetota</taxon>
        <taxon>Actinomycetes</taxon>
        <taxon>Catenulisporales</taxon>
        <taxon>Actinospicaceae</taxon>
        <taxon>Actinospica</taxon>
    </lineage>
</organism>
<evidence type="ECO:0000313" key="2">
    <source>
        <dbReference type="EMBL" id="MBR7827400.1"/>
    </source>
</evidence>
<protein>
    <submittedName>
        <fullName evidence="2">Uncharacterized protein</fullName>
    </submittedName>
</protein>
<keyword evidence="3" id="KW-1185">Reference proteome</keyword>
<reference evidence="2" key="1">
    <citation type="submission" date="2021-04" db="EMBL/GenBank/DDBJ databases">
        <title>Genome based classification of Actinospica acidithermotolerans sp. nov., an actinobacterium isolated from an Indonesian hot spring.</title>
        <authorList>
            <person name="Kusuma A.B."/>
            <person name="Putra K.E."/>
            <person name="Nafisah S."/>
            <person name="Loh J."/>
            <person name="Nouioui I."/>
            <person name="Goodfellow M."/>
        </authorList>
    </citation>
    <scope>NUCLEOTIDE SEQUENCE</scope>
    <source>
        <strain evidence="2">MGRD01-02</strain>
    </source>
</reference>
<proteinExistence type="predicted"/>
<accession>A0A941IGH2</accession>
<feature type="region of interest" description="Disordered" evidence="1">
    <location>
        <begin position="25"/>
        <end position="55"/>
    </location>
</feature>
<name>A0A941IGH2_9ACTN</name>
<gene>
    <name evidence="2" type="ORF">KDK95_13865</name>
</gene>
<dbReference type="RefSeq" id="WP_212518542.1">
    <property type="nucleotide sequence ID" value="NZ_JAGSOH010000033.1"/>
</dbReference>
<dbReference type="Proteomes" id="UP000676325">
    <property type="component" value="Unassembled WGS sequence"/>
</dbReference>